<evidence type="ECO:0000313" key="2">
    <source>
        <dbReference type="EMBL" id="GGL96696.1"/>
    </source>
</evidence>
<reference evidence="2" key="1">
    <citation type="journal article" date="2014" name="Int. J. Syst. Evol. Microbiol.">
        <title>Complete genome sequence of Corynebacterium casei LMG S-19264T (=DSM 44701T), isolated from a smear-ripened cheese.</title>
        <authorList>
            <consortium name="US DOE Joint Genome Institute (JGI-PGF)"/>
            <person name="Walter F."/>
            <person name="Albersmeier A."/>
            <person name="Kalinowski J."/>
            <person name="Ruckert C."/>
        </authorList>
    </citation>
    <scope>NUCLEOTIDE SEQUENCE</scope>
    <source>
        <strain evidence="2">CGMCC 1.6293</strain>
    </source>
</reference>
<organism evidence="2 3">
    <name type="scientific">Pseudooceanicola nanhaiensis</name>
    <dbReference type="NCBI Taxonomy" id="375761"/>
    <lineage>
        <taxon>Bacteria</taxon>
        <taxon>Pseudomonadati</taxon>
        <taxon>Pseudomonadota</taxon>
        <taxon>Alphaproteobacteria</taxon>
        <taxon>Rhodobacterales</taxon>
        <taxon>Paracoccaceae</taxon>
        <taxon>Pseudooceanicola</taxon>
    </lineage>
</organism>
<comment type="caution">
    <text evidence="2">The sequence shown here is derived from an EMBL/GenBank/DDBJ whole genome shotgun (WGS) entry which is preliminary data.</text>
</comment>
<dbReference type="Proteomes" id="UP000649829">
    <property type="component" value="Unassembled WGS sequence"/>
</dbReference>
<evidence type="ECO:0008006" key="4">
    <source>
        <dbReference type="Google" id="ProtNLM"/>
    </source>
</evidence>
<name>A0A917WE01_9RHOB</name>
<reference evidence="2" key="2">
    <citation type="submission" date="2020-09" db="EMBL/GenBank/DDBJ databases">
        <authorList>
            <person name="Sun Q."/>
            <person name="Zhou Y."/>
        </authorList>
    </citation>
    <scope>NUCLEOTIDE SEQUENCE</scope>
    <source>
        <strain evidence="2">CGMCC 1.6293</strain>
    </source>
</reference>
<dbReference type="Pfam" id="PF06347">
    <property type="entry name" value="SH3_4"/>
    <property type="match status" value="2"/>
</dbReference>
<dbReference type="AlphaFoldDB" id="A0A917WE01"/>
<evidence type="ECO:0000313" key="3">
    <source>
        <dbReference type="Proteomes" id="UP000649829"/>
    </source>
</evidence>
<proteinExistence type="predicted"/>
<sequence>MAAVLSAVACVLAWGAGAPRGMAQDTVTVAAMPAQAAAEAPEVQAEEQTVQAMGPVTHLPLPRFVSMKARESNVRRGPSLTHRIDWVFQRQDMPLEIVAEFGHWRRVLDQDGMGGWVHYSLLSGNRTVLVRDEMVELRMRPDPQAKVVAKLEQNVIARLGECGPNWCYLRVGSHRGWAAKTGLWGVGVDEIRD</sequence>
<dbReference type="EMBL" id="BMLF01000001">
    <property type="protein sequence ID" value="GGL96696.1"/>
    <property type="molecule type" value="Genomic_DNA"/>
</dbReference>
<feature type="chain" id="PRO_5037230004" description="Aspartyl-trna synthetase" evidence="1">
    <location>
        <begin position="24"/>
        <end position="193"/>
    </location>
</feature>
<protein>
    <recommendedName>
        <fullName evidence="4">Aspartyl-trna synthetase</fullName>
    </recommendedName>
</protein>
<dbReference type="InterPro" id="IPR010466">
    <property type="entry name" value="DUF1058"/>
</dbReference>
<evidence type="ECO:0000256" key="1">
    <source>
        <dbReference type="SAM" id="SignalP"/>
    </source>
</evidence>
<keyword evidence="1" id="KW-0732">Signal</keyword>
<feature type="signal peptide" evidence="1">
    <location>
        <begin position="1"/>
        <end position="23"/>
    </location>
</feature>
<accession>A0A917WE01</accession>
<gene>
    <name evidence="2" type="ORF">GCM10011534_18480</name>
</gene>
<keyword evidence="3" id="KW-1185">Reference proteome</keyword>